<sequence length="126" mass="14317">MVEYYSSTEALQELPKMPIITNLVCERHFKHHDANQKRRPHSSLHNHFSVMVLKKTREKSETVAEKQTLTRTRPSFQNAKSKGKPVKSKAQPTGQEGHIGLPACFEKKPQADRLWGHQARSVGSSC</sequence>
<proteinExistence type="predicted"/>
<gene>
    <name evidence="2" type="ORF">ElyMa_002200000</name>
</gene>
<organism evidence="2 3">
    <name type="scientific">Elysia marginata</name>
    <dbReference type="NCBI Taxonomy" id="1093978"/>
    <lineage>
        <taxon>Eukaryota</taxon>
        <taxon>Metazoa</taxon>
        <taxon>Spiralia</taxon>
        <taxon>Lophotrochozoa</taxon>
        <taxon>Mollusca</taxon>
        <taxon>Gastropoda</taxon>
        <taxon>Heterobranchia</taxon>
        <taxon>Euthyneura</taxon>
        <taxon>Panpulmonata</taxon>
        <taxon>Sacoglossa</taxon>
        <taxon>Placobranchoidea</taxon>
        <taxon>Plakobranchidae</taxon>
        <taxon>Elysia</taxon>
    </lineage>
</organism>
<dbReference type="AlphaFoldDB" id="A0AAV4FRI8"/>
<name>A0AAV4FRI8_9GAST</name>
<accession>A0AAV4FRI8</accession>
<evidence type="ECO:0008006" key="4">
    <source>
        <dbReference type="Google" id="ProtNLM"/>
    </source>
</evidence>
<dbReference type="EMBL" id="BMAT01004573">
    <property type="protein sequence ID" value="GFR75958.1"/>
    <property type="molecule type" value="Genomic_DNA"/>
</dbReference>
<keyword evidence="3" id="KW-1185">Reference proteome</keyword>
<feature type="region of interest" description="Disordered" evidence="1">
    <location>
        <begin position="56"/>
        <end position="103"/>
    </location>
</feature>
<dbReference type="Proteomes" id="UP000762676">
    <property type="component" value="Unassembled WGS sequence"/>
</dbReference>
<evidence type="ECO:0000256" key="1">
    <source>
        <dbReference type="SAM" id="MobiDB-lite"/>
    </source>
</evidence>
<feature type="compositionally biased region" description="Polar residues" evidence="1">
    <location>
        <begin position="65"/>
        <end position="80"/>
    </location>
</feature>
<comment type="caution">
    <text evidence="2">The sequence shown here is derived from an EMBL/GenBank/DDBJ whole genome shotgun (WGS) entry which is preliminary data.</text>
</comment>
<reference evidence="2 3" key="1">
    <citation type="journal article" date="2021" name="Elife">
        <title>Chloroplast acquisition without the gene transfer in kleptoplastic sea slugs, Plakobranchus ocellatus.</title>
        <authorList>
            <person name="Maeda T."/>
            <person name="Takahashi S."/>
            <person name="Yoshida T."/>
            <person name="Shimamura S."/>
            <person name="Takaki Y."/>
            <person name="Nagai Y."/>
            <person name="Toyoda A."/>
            <person name="Suzuki Y."/>
            <person name="Arimoto A."/>
            <person name="Ishii H."/>
            <person name="Satoh N."/>
            <person name="Nishiyama T."/>
            <person name="Hasebe M."/>
            <person name="Maruyama T."/>
            <person name="Minagawa J."/>
            <person name="Obokata J."/>
            <person name="Shigenobu S."/>
        </authorList>
    </citation>
    <scope>NUCLEOTIDE SEQUENCE [LARGE SCALE GENOMIC DNA]</scope>
</reference>
<evidence type="ECO:0000313" key="2">
    <source>
        <dbReference type="EMBL" id="GFR75958.1"/>
    </source>
</evidence>
<evidence type="ECO:0000313" key="3">
    <source>
        <dbReference type="Proteomes" id="UP000762676"/>
    </source>
</evidence>
<protein>
    <recommendedName>
        <fullName evidence="4">THAP-type domain-containing protein</fullName>
    </recommendedName>
</protein>